<comment type="caution">
    <text evidence="1">The sequence shown here is derived from an EMBL/GenBank/DDBJ whole genome shotgun (WGS) entry which is preliminary data.</text>
</comment>
<reference evidence="1 2" key="1">
    <citation type="journal article" date="2013" name="Nat. Commun.">
        <title>The evolution and pathogenic mechanisms of the rice sheath blight pathogen.</title>
        <authorList>
            <person name="Zheng A."/>
            <person name="Lin R."/>
            <person name="Xu L."/>
            <person name="Qin P."/>
            <person name="Tang C."/>
            <person name="Ai P."/>
            <person name="Zhang D."/>
            <person name="Liu Y."/>
            <person name="Sun Z."/>
            <person name="Feng H."/>
            <person name="Wang Y."/>
            <person name="Chen Y."/>
            <person name="Liang X."/>
            <person name="Fu R."/>
            <person name="Li Q."/>
            <person name="Zhang J."/>
            <person name="Yu X."/>
            <person name="Xie Z."/>
            <person name="Ding L."/>
            <person name="Guan P."/>
            <person name="Tang J."/>
            <person name="Liang Y."/>
            <person name="Wang S."/>
            <person name="Deng Q."/>
            <person name="Li S."/>
            <person name="Zhu J."/>
            <person name="Wang L."/>
            <person name="Liu H."/>
            <person name="Li P."/>
        </authorList>
    </citation>
    <scope>NUCLEOTIDE SEQUENCE [LARGE SCALE GENOMIC DNA]</scope>
    <source>
        <strain evidence="2">AG-1 IA</strain>
    </source>
</reference>
<dbReference type="AlphaFoldDB" id="L8WFC1"/>
<protein>
    <submittedName>
        <fullName evidence="1">Uncharacterized protein</fullName>
    </submittedName>
</protein>
<evidence type="ECO:0000313" key="1">
    <source>
        <dbReference type="EMBL" id="ELU35483.1"/>
    </source>
</evidence>
<name>L8WFC1_THACA</name>
<organism evidence="1 2">
    <name type="scientific">Thanatephorus cucumeris (strain AG1-IA)</name>
    <name type="common">Rice sheath blight fungus</name>
    <name type="synonym">Rhizoctonia solani</name>
    <dbReference type="NCBI Taxonomy" id="983506"/>
    <lineage>
        <taxon>Eukaryota</taxon>
        <taxon>Fungi</taxon>
        <taxon>Dikarya</taxon>
        <taxon>Basidiomycota</taxon>
        <taxon>Agaricomycotina</taxon>
        <taxon>Agaricomycetes</taxon>
        <taxon>Cantharellales</taxon>
        <taxon>Ceratobasidiaceae</taxon>
        <taxon>Rhizoctonia</taxon>
        <taxon>Rhizoctonia solani AG-1</taxon>
    </lineage>
</organism>
<evidence type="ECO:0000313" key="2">
    <source>
        <dbReference type="Proteomes" id="UP000011668"/>
    </source>
</evidence>
<keyword evidence="2" id="KW-1185">Reference proteome</keyword>
<dbReference type="EMBL" id="AFRT01006446">
    <property type="protein sequence ID" value="ELU35483.1"/>
    <property type="molecule type" value="Genomic_DNA"/>
</dbReference>
<dbReference type="HOGENOM" id="CLU_2689508_0_0_1"/>
<gene>
    <name evidence="1" type="ORF">AG1IA_10487</name>
</gene>
<dbReference type="OrthoDB" id="10483739at2759"/>
<proteinExistence type="predicted"/>
<accession>L8WFC1</accession>
<sequence length="74" mass="8334">MKSVRLIDAARSGPVIVINCSERCCDALVIIPGQVTISRVHLPNFTKKKAQEARDKMETHTSARIQRWVCQRAT</sequence>
<dbReference type="Proteomes" id="UP000011668">
    <property type="component" value="Unassembled WGS sequence"/>
</dbReference>